<feature type="compositionally biased region" description="Basic residues" evidence="9">
    <location>
        <begin position="391"/>
        <end position="401"/>
    </location>
</feature>
<dbReference type="PANTHER" id="PTHR47634">
    <property type="entry name" value="PROTEIN KINASE DOMAIN-CONTAINING PROTEIN-RELATED"/>
    <property type="match status" value="1"/>
</dbReference>
<proteinExistence type="predicted"/>
<keyword evidence="12" id="KW-1185">Reference proteome</keyword>
<dbReference type="RefSeq" id="XP_024339057.1">
    <property type="nucleotide sequence ID" value="XM_024485513.1"/>
</dbReference>
<accession>A0A1X6N1C9</accession>
<evidence type="ECO:0000256" key="7">
    <source>
        <dbReference type="ARBA" id="ARBA00047899"/>
    </source>
</evidence>
<dbReference type="GeneID" id="36330462"/>
<evidence type="ECO:0000256" key="1">
    <source>
        <dbReference type="ARBA" id="ARBA00012513"/>
    </source>
</evidence>
<dbReference type="Proteomes" id="UP000194127">
    <property type="component" value="Unassembled WGS sequence"/>
</dbReference>
<dbReference type="InterPro" id="IPR011009">
    <property type="entry name" value="Kinase-like_dom_sf"/>
</dbReference>
<dbReference type="GO" id="GO:0004674">
    <property type="term" value="F:protein serine/threonine kinase activity"/>
    <property type="evidence" value="ECO:0007669"/>
    <property type="project" value="UniProtKB-KW"/>
</dbReference>
<evidence type="ECO:0000256" key="6">
    <source>
        <dbReference type="ARBA" id="ARBA00022840"/>
    </source>
</evidence>
<dbReference type="AlphaFoldDB" id="A0A1X6N1C9"/>
<dbReference type="InterPro" id="IPR000719">
    <property type="entry name" value="Prot_kinase_dom"/>
</dbReference>
<evidence type="ECO:0000256" key="8">
    <source>
        <dbReference type="ARBA" id="ARBA00048679"/>
    </source>
</evidence>
<evidence type="ECO:0000313" key="12">
    <source>
        <dbReference type="Proteomes" id="UP000194127"/>
    </source>
</evidence>
<feature type="compositionally biased region" description="Basic residues" evidence="9">
    <location>
        <begin position="263"/>
        <end position="276"/>
    </location>
</feature>
<keyword evidence="4" id="KW-0547">Nucleotide-binding</keyword>
<keyword evidence="5" id="KW-0418">Kinase</keyword>
<evidence type="ECO:0000256" key="9">
    <source>
        <dbReference type="SAM" id="MobiDB-lite"/>
    </source>
</evidence>
<keyword evidence="6" id="KW-0067">ATP-binding</keyword>
<feature type="region of interest" description="Disordered" evidence="9">
    <location>
        <begin position="111"/>
        <end position="290"/>
    </location>
</feature>
<keyword evidence="2" id="KW-0723">Serine/threonine-protein kinase</keyword>
<evidence type="ECO:0000259" key="10">
    <source>
        <dbReference type="PROSITE" id="PS50011"/>
    </source>
</evidence>
<dbReference type="Gene3D" id="3.30.200.20">
    <property type="entry name" value="Phosphorylase Kinase, domain 1"/>
    <property type="match status" value="1"/>
</dbReference>
<feature type="region of interest" description="Disordered" evidence="9">
    <location>
        <begin position="365"/>
        <end position="384"/>
    </location>
</feature>
<dbReference type="GO" id="GO:0000245">
    <property type="term" value="P:spliceosomal complex assembly"/>
    <property type="evidence" value="ECO:0007669"/>
    <property type="project" value="TreeGrafter"/>
</dbReference>
<sequence length="987" mass="108260">MAGNKNNRTRPPNTRSRTATVAASFLAAVDASRQAGPSRLAAPPHASPGASTRAGPSQARSPTVDLLFPSAIPLDSLPRIPRRTGVAATHQVAIDLDAPLYPGITTNASPWQMRLRRRTPAPVARPSGAPLGTAPRAPTLRRAPLSALPTPQPTAATQRGKKRHREDDEAAQDPGEAGAAGDRPPSKRTRTPVGGVPQRVTRSRARLAEVHLGDENVPPPPAAQALRRGGEHEVENDTEEEEEEDEEMLDAQDEDYEAEQGHVHHRGHSSTKKPPRRAVQPPPIFLPEDSAPQVPYPCGIPGCNRDIGLNKSDVTTHMDTFHEGLSSRACPWPGCKKRNCGKNPEEALARHVLAEHGPLTFWRCPKCSDKSKPQQRKDSFQRHIKSCRGQKCRAKGRSKKAQKQDTRKPTAASQVEVVPQGEVPDVGTSIAVAASQGADVTSTPAASVGEDSTEGFDEESEQMLDTPWHYPIDADDIIWDQIAGLPRASSPHDSAGDVGGSEATLGDHPEVMDFVEDNLNFFRSSARLSGGATPMFAVFASLPWIHPPTTRGSALPVHGARVLELPLEDPSSNKTLLAMETSITLSMILNFPPLWSSGSILPLLTRQNRLLGFIPYYPLLNSHNEMGATQSVSSPSEIPTMPLEHDSHWASYPRLEGVDYPGEEPLSLPLKEGAGWPPYTLGQFLQAHQGRYQIIRKLGWGDYASVWLARSERLWEREVLRSIANADPTHPGYKYCTPLRELFLTNTVHGTHVNFVTGVLGPNLNQLYHRFPRGPARTVVAKRITKQVLLALSYLHGPCQSIHTGFVPDLEGGSTVTPVKTQTLPPVGLEEDMSNIKVCLADYGHAAQPELLRAPEIVLEHKTPWSYPIDIWSLGCLIPDTLRTAEERERKYVEQMVIFLGREAFSEAFLKDCARRDEFFDKDGNLLTGDAEYRPAEVCLETYKDRFDASDLQAAAAFIRRCMAIDPSARPSAEDLLQDDWLKDLDI</sequence>
<dbReference type="OrthoDB" id="5979581at2759"/>
<feature type="region of interest" description="Disordered" evidence="9">
    <location>
        <begin position="32"/>
        <end position="63"/>
    </location>
</feature>
<comment type="catalytic activity">
    <reaction evidence="8">
        <text>L-seryl-[protein] + ATP = O-phospho-L-seryl-[protein] + ADP + H(+)</text>
        <dbReference type="Rhea" id="RHEA:17989"/>
        <dbReference type="Rhea" id="RHEA-COMP:9863"/>
        <dbReference type="Rhea" id="RHEA-COMP:11604"/>
        <dbReference type="ChEBI" id="CHEBI:15378"/>
        <dbReference type="ChEBI" id="CHEBI:29999"/>
        <dbReference type="ChEBI" id="CHEBI:30616"/>
        <dbReference type="ChEBI" id="CHEBI:83421"/>
        <dbReference type="ChEBI" id="CHEBI:456216"/>
        <dbReference type="EC" id="2.7.11.1"/>
    </reaction>
</comment>
<reference evidence="11 12" key="1">
    <citation type="submission" date="2017-04" db="EMBL/GenBank/DDBJ databases">
        <title>Genome Sequence of the Model Brown-Rot Fungus Postia placenta SB12.</title>
        <authorList>
            <consortium name="DOE Joint Genome Institute"/>
            <person name="Gaskell J."/>
            <person name="Kersten P."/>
            <person name="Larrondo L.F."/>
            <person name="Canessa P."/>
            <person name="Martinez D."/>
            <person name="Hibbett D."/>
            <person name="Schmoll M."/>
            <person name="Kubicek C.P."/>
            <person name="Martinez A.T."/>
            <person name="Yadav J."/>
            <person name="Master E."/>
            <person name="Magnuson J.K."/>
            <person name="James T."/>
            <person name="Yaver D."/>
            <person name="Berka R."/>
            <person name="Labutti K."/>
            <person name="Lipzen A."/>
            <person name="Aerts A."/>
            <person name="Barry K."/>
            <person name="Henrissat B."/>
            <person name="Blanchette R."/>
            <person name="Grigoriev I."/>
            <person name="Cullen D."/>
        </authorList>
    </citation>
    <scope>NUCLEOTIDE SEQUENCE [LARGE SCALE GENOMIC DNA]</scope>
    <source>
        <strain evidence="11 12">MAD-698-R-SB12</strain>
    </source>
</reference>
<dbReference type="SMART" id="SM00220">
    <property type="entry name" value="S_TKc"/>
    <property type="match status" value="1"/>
</dbReference>
<feature type="region of interest" description="Disordered" evidence="9">
    <location>
        <begin position="391"/>
        <end position="415"/>
    </location>
</feature>
<dbReference type="SUPFAM" id="SSF56112">
    <property type="entry name" value="Protein kinase-like (PK-like)"/>
    <property type="match status" value="1"/>
</dbReference>
<dbReference type="EC" id="2.7.11.1" evidence="1"/>
<protein>
    <recommendedName>
        <fullName evidence="1">non-specific serine/threonine protein kinase</fullName>
        <ecNumber evidence="1">2.7.11.1</ecNumber>
    </recommendedName>
</protein>
<keyword evidence="3" id="KW-0808">Transferase</keyword>
<feature type="compositionally biased region" description="Acidic residues" evidence="9">
    <location>
        <begin position="236"/>
        <end position="258"/>
    </location>
</feature>
<comment type="catalytic activity">
    <reaction evidence="7">
        <text>L-threonyl-[protein] + ATP = O-phospho-L-threonyl-[protein] + ADP + H(+)</text>
        <dbReference type="Rhea" id="RHEA:46608"/>
        <dbReference type="Rhea" id="RHEA-COMP:11060"/>
        <dbReference type="Rhea" id="RHEA-COMP:11605"/>
        <dbReference type="ChEBI" id="CHEBI:15378"/>
        <dbReference type="ChEBI" id="CHEBI:30013"/>
        <dbReference type="ChEBI" id="CHEBI:30616"/>
        <dbReference type="ChEBI" id="CHEBI:61977"/>
        <dbReference type="ChEBI" id="CHEBI:456216"/>
        <dbReference type="EC" id="2.7.11.1"/>
    </reaction>
</comment>
<dbReference type="PANTHER" id="PTHR47634:SF9">
    <property type="entry name" value="PROTEIN KINASE DOMAIN-CONTAINING PROTEIN-RELATED"/>
    <property type="match status" value="1"/>
</dbReference>
<gene>
    <name evidence="11" type="ORF">POSPLADRAFT_1143107</name>
</gene>
<dbReference type="Gene3D" id="1.10.510.10">
    <property type="entry name" value="Transferase(Phosphotransferase) domain 1"/>
    <property type="match status" value="1"/>
</dbReference>
<dbReference type="GO" id="GO:0005634">
    <property type="term" value="C:nucleus"/>
    <property type="evidence" value="ECO:0007669"/>
    <property type="project" value="TreeGrafter"/>
</dbReference>
<dbReference type="InterPro" id="IPR051334">
    <property type="entry name" value="SRPK"/>
</dbReference>
<organism evidence="11 12">
    <name type="scientific">Postia placenta MAD-698-R-SB12</name>
    <dbReference type="NCBI Taxonomy" id="670580"/>
    <lineage>
        <taxon>Eukaryota</taxon>
        <taxon>Fungi</taxon>
        <taxon>Dikarya</taxon>
        <taxon>Basidiomycota</taxon>
        <taxon>Agaricomycotina</taxon>
        <taxon>Agaricomycetes</taxon>
        <taxon>Polyporales</taxon>
        <taxon>Adustoporiaceae</taxon>
        <taxon>Rhodonia</taxon>
    </lineage>
</organism>
<dbReference type="GO" id="GO:0050684">
    <property type="term" value="P:regulation of mRNA processing"/>
    <property type="evidence" value="ECO:0007669"/>
    <property type="project" value="TreeGrafter"/>
</dbReference>
<evidence type="ECO:0000256" key="3">
    <source>
        <dbReference type="ARBA" id="ARBA00022679"/>
    </source>
</evidence>
<evidence type="ECO:0000256" key="2">
    <source>
        <dbReference type="ARBA" id="ARBA00022527"/>
    </source>
</evidence>
<dbReference type="PROSITE" id="PS50011">
    <property type="entry name" value="PROTEIN_KINASE_DOM"/>
    <property type="match status" value="1"/>
</dbReference>
<feature type="compositionally biased region" description="Basic and acidic residues" evidence="9">
    <location>
        <begin position="366"/>
        <end position="381"/>
    </location>
</feature>
<evidence type="ECO:0000313" key="11">
    <source>
        <dbReference type="EMBL" id="OSX62263.1"/>
    </source>
</evidence>
<feature type="domain" description="Protein kinase" evidence="10">
    <location>
        <begin position="692"/>
        <end position="982"/>
    </location>
</feature>
<dbReference type="GO" id="GO:0005524">
    <property type="term" value="F:ATP binding"/>
    <property type="evidence" value="ECO:0007669"/>
    <property type="project" value="UniProtKB-KW"/>
</dbReference>
<dbReference type="EMBL" id="KZ110597">
    <property type="protein sequence ID" value="OSX62263.1"/>
    <property type="molecule type" value="Genomic_DNA"/>
</dbReference>
<dbReference type="STRING" id="670580.A0A1X6N1C9"/>
<name>A0A1X6N1C9_9APHY</name>
<dbReference type="GO" id="GO:0005737">
    <property type="term" value="C:cytoplasm"/>
    <property type="evidence" value="ECO:0007669"/>
    <property type="project" value="TreeGrafter"/>
</dbReference>
<evidence type="ECO:0000256" key="4">
    <source>
        <dbReference type="ARBA" id="ARBA00022741"/>
    </source>
</evidence>
<evidence type="ECO:0000256" key="5">
    <source>
        <dbReference type="ARBA" id="ARBA00022777"/>
    </source>
</evidence>